<evidence type="ECO:0000313" key="3">
    <source>
        <dbReference type="Proteomes" id="UP000028990"/>
    </source>
</evidence>
<accession>A0A091DAL9</accession>
<sequence>MRMKHLRSSEPPRLCSWSSSSSAPPLLSVSQLRFITLAGALTFGQDLKGPDCSSNGQDNSASEDGGEAGASGEDLALFFNTDKM</sequence>
<feature type="region of interest" description="Disordered" evidence="1">
    <location>
        <begin position="1"/>
        <end position="24"/>
    </location>
</feature>
<dbReference type="EMBL" id="KN122953">
    <property type="protein sequence ID" value="KFO27290.1"/>
    <property type="molecule type" value="Genomic_DNA"/>
</dbReference>
<reference evidence="2 3" key="1">
    <citation type="submission" date="2013-11" db="EMBL/GenBank/DDBJ databases">
        <title>The Damaraland mole rat (Fukomys damarensis) genome and evolution of African mole rats.</title>
        <authorList>
            <person name="Gladyshev V.N."/>
            <person name="Fang X."/>
        </authorList>
    </citation>
    <scope>NUCLEOTIDE SEQUENCE [LARGE SCALE GENOMIC DNA]</scope>
    <source>
        <tissue evidence="2">Liver</tissue>
    </source>
</reference>
<dbReference type="AlphaFoldDB" id="A0A091DAL9"/>
<keyword evidence="3" id="KW-1185">Reference proteome</keyword>
<name>A0A091DAL9_FUKDA</name>
<dbReference type="Proteomes" id="UP000028990">
    <property type="component" value="Unassembled WGS sequence"/>
</dbReference>
<feature type="region of interest" description="Disordered" evidence="1">
    <location>
        <begin position="46"/>
        <end position="84"/>
    </location>
</feature>
<evidence type="ECO:0000313" key="2">
    <source>
        <dbReference type="EMBL" id="KFO27290.1"/>
    </source>
</evidence>
<evidence type="ECO:0000256" key="1">
    <source>
        <dbReference type="SAM" id="MobiDB-lite"/>
    </source>
</evidence>
<protein>
    <submittedName>
        <fullName evidence="2">Uncharacterized protein</fullName>
    </submittedName>
</protein>
<feature type="compositionally biased region" description="Low complexity" evidence="1">
    <location>
        <begin position="9"/>
        <end position="24"/>
    </location>
</feature>
<gene>
    <name evidence="2" type="ORF">H920_11323</name>
</gene>
<organism evidence="2 3">
    <name type="scientific">Fukomys damarensis</name>
    <name type="common">Damaraland mole rat</name>
    <name type="synonym">Cryptomys damarensis</name>
    <dbReference type="NCBI Taxonomy" id="885580"/>
    <lineage>
        <taxon>Eukaryota</taxon>
        <taxon>Metazoa</taxon>
        <taxon>Chordata</taxon>
        <taxon>Craniata</taxon>
        <taxon>Vertebrata</taxon>
        <taxon>Euteleostomi</taxon>
        <taxon>Mammalia</taxon>
        <taxon>Eutheria</taxon>
        <taxon>Euarchontoglires</taxon>
        <taxon>Glires</taxon>
        <taxon>Rodentia</taxon>
        <taxon>Hystricomorpha</taxon>
        <taxon>Bathyergidae</taxon>
        <taxon>Fukomys</taxon>
    </lineage>
</organism>
<proteinExistence type="predicted"/>